<dbReference type="OrthoDB" id="2729200at2"/>
<feature type="transmembrane region" description="Helical" evidence="1">
    <location>
        <begin position="45"/>
        <end position="62"/>
    </location>
</feature>
<keyword evidence="1" id="KW-0812">Transmembrane</keyword>
<keyword evidence="1" id="KW-0472">Membrane</keyword>
<protein>
    <recommendedName>
        <fullName evidence="2">DUF5643 domain-containing protein</fullName>
    </recommendedName>
</protein>
<evidence type="ECO:0000313" key="3">
    <source>
        <dbReference type="EMBL" id="KOY83504.1"/>
    </source>
</evidence>
<gene>
    <name evidence="3" type="ORF">ADM90_09660</name>
</gene>
<feature type="domain" description="DUF5643" evidence="2">
    <location>
        <begin position="224"/>
        <end position="280"/>
    </location>
</feature>
<dbReference type="AlphaFoldDB" id="A0A0N1J0B5"/>
<dbReference type="RefSeq" id="WP_053994749.1">
    <property type="nucleotide sequence ID" value="NZ_CP065643.1"/>
</dbReference>
<sequence>MGMYKDFNDITIDTTEFEEQPLTKLEQKRLKRRIVKQLPRKRRRIGYRLGTVAILALSIVIFQHQSIANMPFVASLLEEWRQDKAVDWGDYKNVVGQTVTTQFGALTVNEVLLDYDKILVSATLQPADKQAFSYRHQLLPTISIDGQPIDDVGYSAQSIEQNDAMFTIYSEIKLPQPVDAAQVSIQLSYNRMLLPNGTQPFGQLLEEPWTFNVVATQAAVQQQTKEYPIQQPITLADGQSLTVERIVTTPISTTIYYSNASQKPDFALFDKNGERYMWDSATHEDDGSGILHFPGAFFSKQALYIGTKKSEQLVVQP</sequence>
<keyword evidence="1" id="KW-1133">Transmembrane helix</keyword>
<dbReference type="Gene3D" id="2.60.40.1630">
    <property type="entry name" value="bacillus anthracis domain"/>
    <property type="match status" value="1"/>
</dbReference>
<dbReference type="Proteomes" id="UP000037977">
    <property type="component" value="Unassembled WGS sequence"/>
</dbReference>
<organism evidence="3 4">
    <name type="scientific">Lysinibacillus macroides</name>
    <dbReference type="NCBI Taxonomy" id="33935"/>
    <lineage>
        <taxon>Bacteria</taxon>
        <taxon>Bacillati</taxon>
        <taxon>Bacillota</taxon>
        <taxon>Bacilli</taxon>
        <taxon>Bacillales</taxon>
        <taxon>Bacillaceae</taxon>
        <taxon>Lysinibacillus</taxon>
    </lineage>
</organism>
<dbReference type="InterPro" id="IPR040680">
    <property type="entry name" value="DUF5643"/>
</dbReference>
<keyword evidence="4" id="KW-1185">Reference proteome</keyword>
<dbReference type="PATRIC" id="fig|33935.3.peg.1435"/>
<accession>A0A0N1J0B5</accession>
<comment type="caution">
    <text evidence="3">The sequence shown here is derived from an EMBL/GenBank/DDBJ whole genome shotgun (WGS) entry which is preliminary data.</text>
</comment>
<proteinExistence type="predicted"/>
<reference evidence="3 4" key="1">
    <citation type="submission" date="2015-07" db="EMBL/GenBank/DDBJ databases">
        <title>Genome sequencing project for genomic taxonomy and phylogenomics of Bacillus-like bacteria.</title>
        <authorList>
            <person name="Liu B."/>
            <person name="Wang J."/>
            <person name="Zhu Y."/>
            <person name="Liu G."/>
            <person name="Chen Q."/>
            <person name="Chen Z."/>
            <person name="Che J."/>
            <person name="Ge C."/>
            <person name="Shi H."/>
            <person name="Pan Z."/>
            <person name="Liu X."/>
        </authorList>
    </citation>
    <scope>NUCLEOTIDE SEQUENCE [LARGE SCALE GENOMIC DNA]</scope>
    <source>
        <strain evidence="3 4">DSM 54</strain>
    </source>
</reference>
<evidence type="ECO:0000259" key="2">
    <source>
        <dbReference type="Pfam" id="PF18705"/>
    </source>
</evidence>
<dbReference type="STRING" id="33935.ADM90_09660"/>
<evidence type="ECO:0000256" key="1">
    <source>
        <dbReference type="SAM" id="Phobius"/>
    </source>
</evidence>
<dbReference type="EMBL" id="LGCI01000005">
    <property type="protein sequence ID" value="KOY83504.1"/>
    <property type="molecule type" value="Genomic_DNA"/>
</dbReference>
<evidence type="ECO:0000313" key="4">
    <source>
        <dbReference type="Proteomes" id="UP000037977"/>
    </source>
</evidence>
<dbReference type="Pfam" id="PF18705">
    <property type="entry name" value="DUF5643"/>
    <property type="match status" value="1"/>
</dbReference>
<name>A0A0N1J0B5_9BACI</name>